<comment type="cofactor">
    <cofactor evidence="10">
        <name>Zn(2+)</name>
        <dbReference type="ChEBI" id="CHEBI:29105"/>
    </cofactor>
    <text evidence="10">Binds 1 zinc ion per subunit.</text>
</comment>
<dbReference type="Gene3D" id="1.10.40.50">
    <property type="entry name" value="Probable gtpase engc, domain 3"/>
    <property type="match status" value="1"/>
</dbReference>
<keyword evidence="9 10" id="KW-0342">GTP-binding</keyword>
<feature type="binding site" evidence="10">
    <location>
        <position position="249"/>
    </location>
    <ligand>
        <name>Zn(2+)</name>
        <dbReference type="ChEBI" id="CHEBI:29105"/>
    </ligand>
</feature>
<keyword evidence="3 10" id="KW-0479">Metal-binding</keyword>
<keyword evidence="6 10" id="KW-0378">Hydrolase</keyword>
<dbReference type="CDD" id="cd01854">
    <property type="entry name" value="YjeQ_EngC"/>
    <property type="match status" value="1"/>
</dbReference>
<keyword evidence="5 10" id="KW-0547">Nucleotide-binding</keyword>
<comment type="subcellular location">
    <subcellularLocation>
        <location evidence="10">Cytoplasm</location>
    </subcellularLocation>
</comment>
<dbReference type="Pfam" id="PF16745">
    <property type="entry name" value="RsgA_N"/>
    <property type="match status" value="1"/>
</dbReference>
<proteinExistence type="inferred from homology"/>
<dbReference type="Gene3D" id="3.40.50.300">
    <property type="entry name" value="P-loop containing nucleotide triphosphate hydrolases"/>
    <property type="match status" value="1"/>
</dbReference>
<dbReference type="Pfam" id="PF03193">
    <property type="entry name" value="RsgA_GTPase"/>
    <property type="match status" value="1"/>
</dbReference>
<accession>A0ABW8SMF4</accession>
<protein>
    <recommendedName>
        <fullName evidence="10">Small ribosomal subunit biogenesis GTPase RsgA</fullName>
        <ecNumber evidence="10">3.6.1.-</ecNumber>
    </recommendedName>
</protein>
<evidence type="ECO:0000259" key="11">
    <source>
        <dbReference type="PROSITE" id="PS50936"/>
    </source>
</evidence>
<dbReference type="InterPro" id="IPR027417">
    <property type="entry name" value="P-loop_NTPase"/>
</dbReference>
<dbReference type="PANTHER" id="PTHR32120:SF11">
    <property type="entry name" value="SMALL RIBOSOMAL SUBUNIT BIOGENESIS GTPASE RSGA 1, MITOCHONDRIAL-RELATED"/>
    <property type="match status" value="1"/>
</dbReference>
<dbReference type="SUPFAM" id="SSF50249">
    <property type="entry name" value="Nucleic acid-binding proteins"/>
    <property type="match status" value="1"/>
</dbReference>
<evidence type="ECO:0000256" key="6">
    <source>
        <dbReference type="ARBA" id="ARBA00022801"/>
    </source>
</evidence>
<keyword evidence="1 10" id="KW-0963">Cytoplasm</keyword>
<feature type="binding site" evidence="10">
    <location>
        <begin position="110"/>
        <end position="113"/>
    </location>
    <ligand>
        <name>GTP</name>
        <dbReference type="ChEBI" id="CHEBI:37565"/>
    </ligand>
</feature>
<keyword evidence="2 10" id="KW-0690">Ribosome biogenesis</keyword>
<keyword evidence="14" id="KW-1185">Reference proteome</keyword>
<evidence type="ECO:0000256" key="2">
    <source>
        <dbReference type="ARBA" id="ARBA00022517"/>
    </source>
</evidence>
<comment type="similarity">
    <text evidence="10">Belongs to the TRAFAC class YlqF/YawG GTPase family. RsgA subfamily.</text>
</comment>
<keyword evidence="4 10" id="KW-0699">rRNA-binding</keyword>
<evidence type="ECO:0000256" key="3">
    <source>
        <dbReference type="ARBA" id="ARBA00022723"/>
    </source>
</evidence>
<comment type="function">
    <text evidence="10">One of several proteins that assist in the late maturation steps of the functional core of the 30S ribosomal subunit. Helps release RbfA from mature subunits. May play a role in the assembly of ribosomal proteins into the subunit. Circularly permuted GTPase that catalyzes slow GTP hydrolysis, GTPase activity is stimulated by the 30S ribosomal subunit.</text>
</comment>
<dbReference type="EC" id="3.6.1.-" evidence="10"/>
<dbReference type="RefSeq" id="WP_406792074.1">
    <property type="nucleotide sequence ID" value="NZ_JBJHZX010000013.1"/>
</dbReference>
<evidence type="ECO:0000256" key="1">
    <source>
        <dbReference type="ARBA" id="ARBA00022490"/>
    </source>
</evidence>
<name>A0ABW8SMF4_9CLOT</name>
<evidence type="ECO:0000256" key="7">
    <source>
        <dbReference type="ARBA" id="ARBA00022833"/>
    </source>
</evidence>
<dbReference type="Gene3D" id="2.40.50.140">
    <property type="entry name" value="Nucleic acid-binding proteins"/>
    <property type="match status" value="1"/>
</dbReference>
<keyword evidence="7 10" id="KW-0862">Zinc</keyword>
<dbReference type="PANTHER" id="PTHR32120">
    <property type="entry name" value="SMALL RIBOSOMAL SUBUNIT BIOGENESIS GTPASE RSGA"/>
    <property type="match status" value="1"/>
</dbReference>
<evidence type="ECO:0000259" key="12">
    <source>
        <dbReference type="PROSITE" id="PS51721"/>
    </source>
</evidence>
<dbReference type="InterPro" id="IPR030378">
    <property type="entry name" value="G_CP_dom"/>
</dbReference>
<dbReference type="InterPro" id="IPR012340">
    <property type="entry name" value="NA-bd_OB-fold"/>
</dbReference>
<feature type="domain" description="CP-type G" evidence="12">
    <location>
        <begin position="61"/>
        <end position="218"/>
    </location>
</feature>
<dbReference type="PROSITE" id="PS51721">
    <property type="entry name" value="G_CP"/>
    <property type="match status" value="1"/>
</dbReference>
<comment type="subunit">
    <text evidence="10">Monomer. Associates with 30S ribosomal subunit, binds 16S rRNA.</text>
</comment>
<dbReference type="HAMAP" id="MF_01820">
    <property type="entry name" value="GTPase_RsgA"/>
    <property type="match status" value="1"/>
</dbReference>
<dbReference type="InterPro" id="IPR031944">
    <property type="entry name" value="RsgA_N"/>
</dbReference>
<evidence type="ECO:0000256" key="9">
    <source>
        <dbReference type="ARBA" id="ARBA00023134"/>
    </source>
</evidence>
<dbReference type="SUPFAM" id="SSF52540">
    <property type="entry name" value="P-loop containing nucleoside triphosphate hydrolases"/>
    <property type="match status" value="1"/>
</dbReference>
<evidence type="ECO:0000256" key="10">
    <source>
        <dbReference type="HAMAP-Rule" id="MF_01820"/>
    </source>
</evidence>
<dbReference type="CDD" id="cd04466">
    <property type="entry name" value="S1_YloQ_GTPase"/>
    <property type="match status" value="1"/>
</dbReference>
<evidence type="ECO:0000313" key="14">
    <source>
        <dbReference type="Proteomes" id="UP001623660"/>
    </source>
</evidence>
<dbReference type="NCBIfam" id="TIGR00157">
    <property type="entry name" value="ribosome small subunit-dependent GTPase A"/>
    <property type="match status" value="1"/>
</dbReference>
<feature type="binding site" evidence="10">
    <location>
        <position position="247"/>
    </location>
    <ligand>
        <name>Zn(2+)</name>
        <dbReference type="ChEBI" id="CHEBI:29105"/>
    </ligand>
</feature>
<comment type="caution">
    <text evidence="13">The sequence shown here is derived from an EMBL/GenBank/DDBJ whole genome shotgun (WGS) entry which is preliminary data.</text>
</comment>
<reference evidence="13 14" key="1">
    <citation type="submission" date="2024-11" db="EMBL/GenBank/DDBJ databases">
        <authorList>
            <person name="Heng Y.C."/>
            <person name="Lim A.C.H."/>
            <person name="Lee J.K.Y."/>
            <person name="Kittelmann S."/>
        </authorList>
    </citation>
    <scope>NUCLEOTIDE SEQUENCE [LARGE SCALE GENOMIC DNA]</scope>
    <source>
        <strain evidence="13 14">WILCCON 0269</strain>
    </source>
</reference>
<dbReference type="InterPro" id="IPR010914">
    <property type="entry name" value="RsgA_GTPase_dom"/>
</dbReference>
<feature type="domain" description="EngC GTPase" evidence="11">
    <location>
        <begin position="70"/>
        <end position="216"/>
    </location>
</feature>
<gene>
    <name evidence="10 13" type="primary">rsgA</name>
    <name evidence="13" type="ORF">ACJDU8_10340</name>
</gene>
<sequence>MQGTIMKGIGGFYYVKTDSGIIECKARGKFRYNELSPMVGDKVEIILEKNQGVIDKIYPRTSELKRPAVANVTQALVVFAFNYPEINEDLLNRFLINCEFNNLKAVVCFNKLDLAEEERSSHVIDMVNNIGYEVLFLKAKEGYGIDQVKDRLKNNITVLCGPSGVGKSTILNAICGKKRMETGQISYKLNKGKHTTRHSEIIELDQGFMVDTPGFSSLDISHINKEELQYCFPEFAEFIGMCRFTGCVHYKEPNCAIKLAIDDGKVNKRRYDFYIKVLSEINNKKKY</sequence>
<evidence type="ECO:0000256" key="4">
    <source>
        <dbReference type="ARBA" id="ARBA00022730"/>
    </source>
</evidence>
<evidence type="ECO:0000313" key="13">
    <source>
        <dbReference type="EMBL" id="MFL0195960.1"/>
    </source>
</evidence>
<dbReference type="InterPro" id="IPR004881">
    <property type="entry name" value="Ribosome_biogen_GTPase_RsgA"/>
</dbReference>
<dbReference type="PROSITE" id="PS50936">
    <property type="entry name" value="ENGC_GTPASE"/>
    <property type="match status" value="1"/>
</dbReference>
<organism evidence="13 14">
    <name type="scientific">Candidatus Clostridium eludens</name>
    <dbReference type="NCBI Taxonomy" id="3381663"/>
    <lineage>
        <taxon>Bacteria</taxon>
        <taxon>Bacillati</taxon>
        <taxon>Bacillota</taxon>
        <taxon>Clostridia</taxon>
        <taxon>Eubacteriales</taxon>
        <taxon>Clostridiaceae</taxon>
        <taxon>Clostridium</taxon>
    </lineage>
</organism>
<keyword evidence="8 10" id="KW-0694">RNA-binding</keyword>
<feature type="binding site" evidence="10">
    <location>
        <position position="242"/>
    </location>
    <ligand>
        <name>Zn(2+)</name>
        <dbReference type="ChEBI" id="CHEBI:29105"/>
    </ligand>
</feature>
<evidence type="ECO:0000256" key="8">
    <source>
        <dbReference type="ARBA" id="ARBA00022884"/>
    </source>
</evidence>
<dbReference type="EMBL" id="JBJHZX010000013">
    <property type="protein sequence ID" value="MFL0195960.1"/>
    <property type="molecule type" value="Genomic_DNA"/>
</dbReference>
<dbReference type="Proteomes" id="UP001623660">
    <property type="component" value="Unassembled WGS sequence"/>
</dbReference>
<feature type="binding site" evidence="10">
    <location>
        <begin position="161"/>
        <end position="169"/>
    </location>
    <ligand>
        <name>GTP</name>
        <dbReference type="ChEBI" id="CHEBI:37565"/>
    </ligand>
</feature>
<evidence type="ECO:0000256" key="5">
    <source>
        <dbReference type="ARBA" id="ARBA00022741"/>
    </source>
</evidence>
<feature type="binding site" evidence="10">
    <location>
        <position position="255"/>
    </location>
    <ligand>
        <name>Zn(2+)</name>
        <dbReference type="ChEBI" id="CHEBI:29105"/>
    </ligand>
</feature>